<dbReference type="Proteomes" id="UP001154111">
    <property type="component" value="Chromosome"/>
</dbReference>
<dbReference type="AlphaFoldDB" id="A0AAU9VJ38"/>
<dbReference type="Proteomes" id="UP001154095">
    <property type="component" value="Chromosome"/>
</dbReference>
<gene>
    <name evidence="2" type="ORF">ERYAMS2_01433</name>
    <name evidence="1" type="ORF">ERYAMS_01139</name>
</gene>
<dbReference type="EMBL" id="OW659496">
    <property type="protein sequence ID" value="CAH2762870.1"/>
    <property type="molecule type" value="Genomic_DNA"/>
</dbReference>
<dbReference type="EMBL" id="OW659477">
    <property type="protein sequence ID" value="CAH2762901.1"/>
    <property type="molecule type" value="Genomic_DNA"/>
</dbReference>
<evidence type="ECO:0000313" key="1">
    <source>
        <dbReference type="EMBL" id="CAH2762870.1"/>
    </source>
</evidence>
<accession>A0AAU9VJ38</accession>
<reference evidence="2" key="1">
    <citation type="submission" date="2022-04" db="EMBL/GenBank/DDBJ databases">
        <authorList>
            <person name="Forde T."/>
        </authorList>
    </citation>
    <scope>NUCLEOTIDE SEQUENCE</scope>
    <source>
        <strain evidence="2">A18Y016a</strain>
        <strain evidence="1">A18Y020d</strain>
    </source>
</reference>
<dbReference type="RefSeq" id="WP_254006636.1">
    <property type="nucleotide sequence ID" value="NZ_OW659477.1"/>
</dbReference>
<evidence type="ECO:0000313" key="3">
    <source>
        <dbReference type="Proteomes" id="UP001154095"/>
    </source>
</evidence>
<keyword evidence="3" id="KW-1185">Reference proteome</keyword>
<organism evidence="2 4">
    <name type="scientific">Erysipelothrix amsterdamensis</name>
    <dbReference type="NCBI Taxonomy" id="2929157"/>
    <lineage>
        <taxon>Bacteria</taxon>
        <taxon>Bacillati</taxon>
        <taxon>Bacillota</taxon>
        <taxon>Erysipelotrichia</taxon>
        <taxon>Erysipelotrichales</taxon>
        <taxon>Erysipelotrichaceae</taxon>
        <taxon>Erysipelothrix</taxon>
    </lineage>
</organism>
<evidence type="ECO:0000313" key="2">
    <source>
        <dbReference type="EMBL" id="CAH2762901.1"/>
    </source>
</evidence>
<evidence type="ECO:0000313" key="4">
    <source>
        <dbReference type="Proteomes" id="UP001154111"/>
    </source>
</evidence>
<name>A0AAU9VJ38_9FIRM</name>
<proteinExistence type="predicted"/>
<protein>
    <submittedName>
        <fullName evidence="2">Uncharacterized protein</fullName>
    </submittedName>
</protein>
<sequence length="106" mass="12742">MDEHILRILKANQSAKQLVHEHELTSEFDQEHFEELKKSIDNALSEVFEHESAKIREESNARYERLKPMSDHEYNERVKDLDERFNVAKEEWEQILFTRITTLDGK</sequence>